<protein>
    <submittedName>
        <fullName evidence="2">Uncharacterized protein</fullName>
    </submittedName>
</protein>
<feature type="compositionally biased region" description="Low complexity" evidence="1">
    <location>
        <begin position="127"/>
        <end position="143"/>
    </location>
</feature>
<sequence>MKIPFYNDSEHYKTVGTQLIPPGETREVDATMLPGYAAAELALDDVAPVHIVDSLLAGSLHELLSAIPVLAREDLELLGEREQAEGRRKDVLSAVSERLLTAASEALGLPGARSDEQDDELSGELQAAGADAAETAAAKGKKK</sequence>
<evidence type="ECO:0000313" key="2">
    <source>
        <dbReference type="EMBL" id="AOZ48874.1"/>
    </source>
</evidence>
<proteinExistence type="predicted"/>
<accession>A0A1D9LCG2</accession>
<dbReference type="Proteomes" id="UP000178776">
    <property type="component" value="Chromosome"/>
</dbReference>
<dbReference type="EMBL" id="CP017707">
    <property type="protein sequence ID" value="AOZ48874.1"/>
    <property type="molecule type" value="Genomic_DNA"/>
</dbReference>
<reference evidence="2 3" key="1">
    <citation type="submission" date="2016-10" db="EMBL/GenBank/DDBJ databases">
        <title>Chromobacterium muskegensis sp. nov., an insecticidal bacterium isolated from Sphagnum bogs.</title>
        <authorList>
            <person name="Sparks M.E."/>
            <person name="Blackburn M.B."/>
            <person name="Gundersen-Rindal D.E."/>
            <person name="Mitchell A."/>
            <person name="Farrar R."/>
            <person name="Kuhar D."/>
        </authorList>
    </citation>
    <scope>NUCLEOTIDE SEQUENCE [LARGE SCALE GENOMIC DNA]</scope>
    <source>
        <strain evidence="2 3">21-1</strain>
    </source>
</reference>
<dbReference type="RefSeq" id="WP_070978442.1">
    <property type="nucleotide sequence ID" value="NZ_CP017707.1"/>
</dbReference>
<dbReference type="KEGG" id="cvc:BKX93_01920"/>
<organism evidence="2 3">
    <name type="scientific">Chromobacterium vaccinii</name>
    <dbReference type="NCBI Taxonomy" id="1108595"/>
    <lineage>
        <taxon>Bacteria</taxon>
        <taxon>Pseudomonadati</taxon>
        <taxon>Pseudomonadota</taxon>
        <taxon>Betaproteobacteria</taxon>
        <taxon>Neisseriales</taxon>
        <taxon>Chromobacteriaceae</taxon>
        <taxon>Chromobacterium</taxon>
    </lineage>
</organism>
<dbReference type="GeneID" id="68839976"/>
<gene>
    <name evidence="2" type="ORF">BKX93_01920</name>
</gene>
<evidence type="ECO:0000256" key="1">
    <source>
        <dbReference type="SAM" id="MobiDB-lite"/>
    </source>
</evidence>
<dbReference type="AlphaFoldDB" id="A0A1D9LCG2"/>
<feature type="region of interest" description="Disordered" evidence="1">
    <location>
        <begin position="107"/>
        <end position="143"/>
    </location>
</feature>
<name>A0A1D9LCG2_9NEIS</name>
<evidence type="ECO:0000313" key="3">
    <source>
        <dbReference type="Proteomes" id="UP000178776"/>
    </source>
</evidence>
<dbReference type="STRING" id="1108595.BKX93_01920"/>